<keyword evidence="2 3" id="KW-0732">Signal</keyword>
<feature type="chain" id="PRO_5042239158" evidence="3">
    <location>
        <begin position="23"/>
        <end position="112"/>
    </location>
</feature>
<feature type="signal peptide" evidence="3">
    <location>
        <begin position="1"/>
        <end position="22"/>
    </location>
</feature>
<protein>
    <submittedName>
        <fullName evidence="4">Uncharacterized protein</fullName>
    </submittedName>
</protein>
<dbReference type="Proteomes" id="UP001233999">
    <property type="component" value="Unassembled WGS sequence"/>
</dbReference>
<dbReference type="SUPFAM" id="SSF56994">
    <property type="entry name" value="Insulin-like"/>
    <property type="match status" value="1"/>
</dbReference>
<proteinExistence type="predicted"/>
<dbReference type="GO" id="GO:0005576">
    <property type="term" value="C:extracellular region"/>
    <property type="evidence" value="ECO:0007669"/>
    <property type="project" value="UniProtKB-ARBA"/>
</dbReference>
<organism evidence="4 5">
    <name type="scientific">Diploptera punctata</name>
    <name type="common">Pacific beetle cockroach</name>
    <dbReference type="NCBI Taxonomy" id="6984"/>
    <lineage>
        <taxon>Eukaryota</taxon>
        <taxon>Metazoa</taxon>
        <taxon>Ecdysozoa</taxon>
        <taxon>Arthropoda</taxon>
        <taxon>Hexapoda</taxon>
        <taxon>Insecta</taxon>
        <taxon>Pterygota</taxon>
        <taxon>Neoptera</taxon>
        <taxon>Polyneoptera</taxon>
        <taxon>Dictyoptera</taxon>
        <taxon>Blattodea</taxon>
        <taxon>Blaberoidea</taxon>
        <taxon>Blaberidae</taxon>
        <taxon>Diplopterinae</taxon>
        <taxon>Diploptera</taxon>
    </lineage>
</organism>
<dbReference type="Gene3D" id="1.10.100.10">
    <property type="entry name" value="Insulin-like"/>
    <property type="match status" value="1"/>
</dbReference>
<keyword evidence="1" id="KW-0165">Cleavage on pair of basic residues</keyword>
<sequence length="112" mass="12909">MWRFCLQLVAVAALCLCTLAQAQSDLFQFSEKRNTHKYCGRNLANMLQLVCNGNYYPMFKKSSQDMDDMNDSGFWMQPSTMQEQQLQFPFRSRSSASALGLGILQKTYKRSL</sequence>
<evidence type="ECO:0000256" key="2">
    <source>
        <dbReference type="ARBA" id="ARBA00022729"/>
    </source>
</evidence>
<comment type="caution">
    <text evidence="4">The sequence shown here is derived from an EMBL/GenBank/DDBJ whole genome shotgun (WGS) entry which is preliminary data.</text>
</comment>
<keyword evidence="5" id="KW-1185">Reference proteome</keyword>
<accession>A0AAD8E9N1</accession>
<evidence type="ECO:0000256" key="1">
    <source>
        <dbReference type="ARBA" id="ARBA00022685"/>
    </source>
</evidence>
<evidence type="ECO:0000256" key="3">
    <source>
        <dbReference type="SAM" id="SignalP"/>
    </source>
</evidence>
<name>A0AAD8E9N1_DIPPU</name>
<dbReference type="AlphaFoldDB" id="A0AAD8E9N1"/>
<dbReference type="InterPro" id="IPR036438">
    <property type="entry name" value="Insulin-like_sf"/>
</dbReference>
<evidence type="ECO:0000313" key="4">
    <source>
        <dbReference type="EMBL" id="KAJ9581996.1"/>
    </source>
</evidence>
<dbReference type="EMBL" id="JASPKZ010007832">
    <property type="protein sequence ID" value="KAJ9581996.1"/>
    <property type="molecule type" value="Genomic_DNA"/>
</dbReference>
<reference evidence="4" key="1">
    <citation type="journal article" date="2023" name="IScience">
        <title>Live-bearing cockroach genome reveals convergent evolutionary mechanisms linked to viviparity in insects and beyond.</title>
        <authorList>
            <person name="Fouks B."/>
            <person name="Harrison M.C."/>
            <person name="Mikhailova A.A."/>
            <person name="Marchal E."/>
            <person name="English S."/>
            <person name="Carruthers M."/>
            <person name="Jennings E.C."/>
            <person name="Chiamaka E.L."/>
            <person name="Frigard R.A."/>
            <person name="Pippel M."/>
            <person name="Attardo G.M."/>
            <person name="Benoit J.B."/>
            <person name="Bornberg-Bauer E."/>
            <person name="Tobe S.S."/>
        </authorList>
    </citation>
    <scope>NUCLEOTIDE SEQUENCE</scope>
    <source>
        <strain evidence="4">Stay&amp;Tobe</strain>
    </source>
</reference>
<evidence type="ECO:0000313" key="5">
    <source>
        <dbReference type="Proteomes" id="UP001233999"/>
    </source>
</evidence>
<gene>
    <name evidence="4" type="ORF">L9F63_003686</name>
</gene>
<reference evidence="4" key="2">
    <citation type="submission" date="2023-05" db="EMBL/GenBank/DDBJ databases">
        <authorList>
            <person name="Fouks B."/>
        </authorList>
    </citation>
    <scope>NUCLEOTIDE SEQUENCE</scope>
    <source>
        <strain evidence="4">Stay&amp;Tobe</strain>
        <tissue evidence="4">Testes</tissue>
    </source>
</reference>